<accession>A0A6J1F8D5</accession>
<protein>
    <submittedName>
        <fullName evidence="4">Methyltransferase-like protein 25 isoform X1</fullName>
    </submittedName>
</protein>
<keyword evidence="3" id="KW-1185">Reference proteome</keyword>
<dbReference type="InterPro" id="IPR025714">
    <property type="entry name" value="Methyltranfer_dom"/>
</dbReference>
<dbReference type="PANTHER" id="PTHR12496:SF0">
    <property type="entry name" value="METHYLTRANSFERASE DOMAIN-CONTAINING PROTEIN"/>
    <property type="match status" value="1"/>
</dbReference>
<dbReference type="RefSeq" id="XP_022936756.1">
    <property type="nucleotide sequence ID" value="XM_023080988.1"/>
</dbReference>
<dbReference type="InterPro" id="IPR052220">
    <property type="entry name" value="METTL25"/>
</dbReference>
<proteinExistence type="predicted"/>
<evidence type="ECO:0000313" key="3">
    <source>
        <dbReference type="Proteomes" id="UP000504609"/>
    </source>
</evidence>
<feature type="compositionally biased region" description="Basic and acidic residues" evidence="1">
    <location>
        <begin position="261"/>
        <end position="270"/>
    </location>
</feature>
<dbReference type="AlphaFoldDB" id="A0A6J1F8D5"/>
<sequence>MATGFGGNGSSSCKYKCDTAANTLQWIKAIADFIRPYSFLINAPVVNFFKDRLWEAVDEEWMECLRKEHVKNLLLIPSGAVQEYWPDSLKKFIRTSRSLAFGREQADLQMVLPGWCIASLNTVLSQGMNQKKKHEVEVLSAIISLIASDLKSHAIVDVGAGQVTLTFITFCKMAQVLSFHYKHSVLAIDACSHHGNVTSARSERIKKYYSAQIRKSGLETNNLRLPKAMAFRVLSVDALKSLANISLQDDHADKTSVTGDDLEKTNRQESKGLCSSGKEPSMVLAGLHACGDLSVIMLRTFVECKEVKAVINIGCCYNLLSEYESDNEGVQNGFPMSFGVKSSGLFLGKSGRDLACQSAERWRNLENEGGVHNFELHAFRAAFQMVLYKYCPEVVATCPSVGRQGKALRRRKKREAALSSQCHEDKLEASQSDLIGGLPDNSNAFSHTISDYGSTPCEQAKSVDKYLLFEKFCQSGLNRLGLQSLQDMDYYGIWMDNEPFAELIGPYWSLRAALGPVLETCILLDRLLFLQEQGESLEAMLLPIFDPDLSPRNVAIIARKVGAT</sequence>
<gene>
    <name evidence="4" type="primary">LOC111443254</name>
</gene>
<feature type="region of interest" description="Disordered" evidence="1">
    <location>
        <begin position="252"/>
        <end position="276"/>
    </location>
</feature>
<reference evidence="4" key="1">
    <citation type="submission" date="2025-08" db="UniProtKB">
        <authorList>
            <consortium name="RefSeq"/>
        </authorList>
    </citation>
    <scope>IDENTIFICATION</scope>
    <source>
        <tissue evidence="4">Young leaves</tissue>
    </source>
</reference>
<evidence type="ECO:0000313" key="4">
    <source>
        <dbReference type="RefSeq" id="XP_022936756.1"/>
    </source>
</evidence>
<dbReference type="KEGG" id="cmos:111443254"/>
<dbReference type="GeneID" id="111443254"/>
<dbReference type="Proteomes" id="UP000504609">
    <property type="component" value="Unplaced"/>
</dbReference>
<dbReference type="PANTHER" id="PTHR12496">
    <property type="entry name" value="CGI-41 METHYLTRANSFERASE"/>
    <property type="match status" value="1"/>
</dbReference>
<evidence type="ECO:0000256" key="1">
    <source>
        <dbReference type="SAM" id="MobiDB-lite"/>
    </source>
</evidence>
<feature type="domain" description="Methyltransferase" evidence="2">
    <location>
        <begin position="131"/>
        <end position="322"/>
    </location>
</feature>
<evidence type="ECO:0000259" key="2">
    <source>
        <dbReference type="Pfam" id="PF13679"/>
    </source>
</evidence>
<name>A0A6J1F8D5_CUCMO</name>
<dbReference type="Pfam" id="PF13679">
    <property type="entry name" value="Methyltransf_32"/>
    <property type="match status" value="1"/>
</dbReference>
<organism evidence="3 4">
    <name type="scientific">Cucurbita moschata</name>
    <name type="common">Winter crookneck squash</name>
    <name type="synonym">Cucurbita pepo var. moschata</name>
    <dbReference type="NCBI Taxonomy" id="3662"/>
    <lineage>
        <taxon>Eukaryota</taxon>
        <taxon>Viridiplantae</taxon>
        <taxon>Streptophyta</taxon>
        <taxon>Embryophyta</taxon>
        <taxon>Tracheophyta</taxon>
        <taxon>Spermatophyta</taxon>
        <taxon>Magnoliopsida</taxon>
        <taxon>eudicotyledons</taxon>
        <taxon>Gunneridae</taxon>
        <taxon>Pentapetalae</taxon>
        <taxon>rosids</taxon>
        <taxon>fabids</taxon>
        <taxon>Cucurbitales</taxon>
        <taxon>Cucurbitaceae</taxon>
        <taxon>Cucurbiteae</taxon>
        <taxon>Cucurbita</taxon>
    </lineage>
</organism>